<feature type="transmembrane region" description="Helical" evidence="1">
    <location>
        <begin position="102"/>
        <end position="125"/>
    </location>
</feature>
<dbReference type="AlphaFoldDB" id="A0A5C3L2R5"/>
<name>A0A5C3L2R5_COPMA</name>
<feature type="transmembrane region" description="Helical" evidence="1">
    <location>
        <begin position="34"/>
        <end position="56"/>
    </location>
</feature>
<organism evidence="3 4">
    <name type="scientific">Coprinopsis marcescibilis</name>
    <name type="common">Agaric fungus</name>
    <name type="synonym">Psathyrella marcescibilis</name>
    <dbReference type="NCBI Taxonomy" id="230819"/>
    <lineage>
        <taxon>Eukaryota</taxon>
        <taxon>Fungi</taxon>
        <taxon>Dikarya</taxon>
        <taxon>Basidiomycota</taxon>
        <taxon>Agaricomycotina</taxon>
        <taxon>Agaricomycetes</taxon>
        <taxon>Agaricomycetidae</taxon>
        <taxon>Agaricales</taxon>
        <taxon>Agaricineae</taxon>
        <taxon>Psathyrellaceae</taxon>
        <taxon>Coprinopsis</taxon>
    </lineage>
</organism>
<evidence type="ECO:0000259" key="2">
    <source>
        <dbReference type="Pfam" id="PF20151"/>
    </source>
</evidence>
<accession>A0A5C3L2R5</accession>
<protein>
    <recommendedName>
        <fullName evidence="2">DUF6533 domain-containing protein</fullName>
    </recommendedName>
</protein>
<evidence type="ECO:0000313" key="3">
    <source>
        <dbReference type="EMBL" id="TFK26998.1"/>
    </source>
</evidence>
<keyword evidence="1" id="KW-1133">Transmembrane helix</keyword>
<dbReference type="Pfam" id="PF20151">
    <property type="entry name" value="DUF6533"/>
    <property type="match status" value="1"/>
</dbReference>
<keyword evidence="1" id="KW-0472">Membrane</keyword>
<evidence type="ECO:0000313" key="4">
    <source>
        <dbReference type="Proteomes" id="UP000307440"/>
    </source>
</evidence>
<feature type="transmembrane region" description="Helical" evidence="1">
    <location>
        <begin position="202"/>
        <end position="222"/>
    </location>
</feature>
<dbReference type="EMBL" id="ML210169">
    <property type="protein sequence ID" value="TFK26998.1"/>
    <property type="molecule type" value="Genomic_DNA"/>
</dbReference>
<feature type="transmembrane region" description="Helical" evidence="1">
    <location>
        <begin position="157"/>
        <end position="182"/>
    </location>
</feature>
<gene>
    <name evidence="3" type="ORF">FA15DRAFT_247507</name>
</gene>
<proteinExistence type="predicted"/>
<dbReference type="Proteomes" id="UP000307440">
    <property type="component" value="Unassembled WGS sequence"/>
</dbReference>
<evidence type="ECO:0000256" key="1">
    <source>
        <dbReference type="SAM" id="Phobius"/>
    </source>
</evidence>
<feature type="domain" description="DUF6533" evidence="2">
    <location>
        <begin position="7"/>
        <end position="45"/>
    </location>
</feature>
<dbReference type="OrthoDB" id="2675435at2759"/>
<dbReference type="InterPro" id="IPR045340">
    <property type="entry name" value="DUF6533"/>
</dbReference>
<keyword evidence="1" id="KW-0812">Transmembrane</keyword>
<sequence>MQIVLGTILLVDYIQTLSVEINYIWRSKWSLVKALFLMTRYSAFISPIFFSLFITVQDPPLTPQTCHVFFSLSCLMTVVSIFFAEAIFFIRVYAIAGRQRIALIYLILQFVVIHGTQVAIVVALLRTTEFTIPPEYSIYTGCFASSTSLREKSTDNLLISMIFVLYVISGVILLIITSWISLRRFRGGSRGSFQSMVFRDGLLYFVSLATIAVINIVAVYILEIDPSNLSSRNLKV</sequence>
<keyword evidence="4" id="KW-1185">Reference proteome</keyword>
<feature type="transmembrane region" description="Helical" evidence="1">
    <location>
        <begin position="68"/>
        <end position="90"/>
    </location>
</feature>
<reference evidence="3 4" key="1">
    <citation type="journal article" date="2019" name="Nat. Ecol. Evol.">
        <title>Megaphylogeny resolves global patterns of mushroom evolution.</title>
        <authorList>
            <person name="Varga T."/>
            <person name="Krizsan K."/>
            <person name="Foldi C."/>
            <person name="Dima B."/>
            <person name="Sanchez-Garcia M."/>
            <person name="Sanchez-Ramirez S."/>
            <person name="Szollosi G.J."/>
            <person name="Szarkandi J.G."/>
            <person name="Papp V."/>
            <person name="Albert L."/>
            <person name="Andreopoulos W."/>
            <person name="Angelini C."/>
            <person name="Antonin V."/>
            <person name="Barry K.W."/>
            <person name="Bougher N.L."/>
            <person name="Buchanan P."/>
            <person name="Buyck B."/>
            <person name="Bense V."/>
            <person name="Catcheside P."/>
            <person name="Chovatia M."/>
            <person name="Cooper J."/>
            <person name="Damon W."/>
            <person name="Desjardin D."/>
            <person name="Finy P."/>
            <person name="Geml J."/>
            <person name="Haridas S."/>
            <person name="Hughes K."/>
            <person name="Justo A."/>
            <person name="Karasinski D."/>
            <person name="Kautmanova I."/>
            <person name="Kiss B."/>
            <person name="Kocsube S."/>
            <person name="Kotiranta H."/>
            <person name="LaButti K.M."/>
            <person name="Lechner B.E."/>
            <person name="Liimatainen K."/>
            <person name="Lipzen A."/>
            <person name="Lukacs Z."/>
            <person name="Mihaltcheva S."/>
            <person name="Morgado L.N."/>
            <person name="Niskanen T."/>
            <person name="Noordeloos M.E."/>
            <person name="Ohm R.A."/>
            <person name="Ortiz-Santana B."/>
            <person name="Ovrebo C."/>
            <person name="Racz N."/>
            <person name="Riley R."/>
            <person name="Savchenko A."/>
            <person name="Shiryaev A."/>
            <person name="Soop K."/>
            <person name="Spirin V."/>
            <person name="Szebenyi C."/>
            <person name="Tomsovsky M."/>
            <person name="Tulloss R.E."/>
            <person name="Uehling J."/>
            <person name="Grigoriev I.V."/>
            <person name="Vagvolgyi C."/>
            <person name="Papp T."/>
            <person name="Martin F.M."/>
            <person name="Miettinen O."/>
            <person name="Hibbett D.S."/>
            <person name="Nagy L.G."/>
        </authorList>
    </citation>
    <scope>NUCLEOTIDE SEQUENCE [LARGE SCALE GENOMIC DNA]</scope>
    <source>
        <strain evidence="3 4">CBS 121175</strain>
    </source>
</reference>